<organism evidence="1 2">
    <name type="scientific">Persicobacter psychrovividus</name>
    <dbReference type="NCBI Taxonomy" id="387638"/>
    <lineage>
        <taxon>Bacteria</taxon>
        <taxon>Pseudomonadati</taxon>
        <taxon>Bacteroidota</taxon>
        <taxon>Cytophagia</taxon>
        <taxon>Cytophagales</taxon>
        <taxon>Persicobacteraceae</taxon>
        <taxon>Persicobacter</taxon>
    </lineage>
</organism>
<evidence type="ECO:0000313" key="1">
    <source>
        <dbReference type="EMBL" id="BDD01103.1"/>
    </source>
</evidence>
<dbReference type="Proteomes" id="UP001354989">
    <property type="component" value="Plasmid pPP1"/>
</dbReference>
<evidence type="ECO:0000313" key="2">
    <source>
        <dbReference type="Proteomes" id="UP001354989"/>
    </source>
</evidence>
<keyword evidence="2" id="KW-1185">Reference proteome</keyword>
<sequence>MVGTFLKIAFLCCTVLHIPITNLEQDIPGNSPMANQYSLLSDSPKQQEPKYIKFKIKNNSKERRQFFVKGPKPDGGKFSYGFPMEGFEERDENWTVGTKIYIVQEMGKRKFIRKIEAMDEGNTVPLFVE</sequence>
<keyword evidence="1" id="KW-0614">Plasmid</keyword>
<gene>
    <name evidence="1" type="ORF">PEPS_33830</name>
</gene>
<dbReference type="RefSeq" id="WP_338398278.1">
    <property type="nucleotide sequence ID" value="NZ_AP025293.1"/>
</dbReference>
<dbReference type="EMBL" id="AP025293">
    <property type="protein sequence ID" value="BDD01103.1"/>
    <property type="molecule type" value="Genomic_DNA"/>
</dbReference>
<protein>
    <submittedName>
        <fullName evidence="1">Uncharacterized protein</fullName>
    </submittedName>
</protein>
<name>A0ABM7VJD8_9BACT</name>
<accession>A0ABM7VJD8</accession>
<reference evidence="1 2" key="1">
    <citation type="submission" date="2021-12" db="EMBL/GenBank/DDBJ databases">
        <title>Genome sequencing of bacteria with rrn-lacking chromosome and rrn-plasmid.</title>
        <authorList>
            <person name="Anda M."/>
            <person name="Iwasaki W."/>
        </authorList>
    </citation>
    <scope>NUCLEOTIDE SEQUENCE [LARGE SCALE GENOMIC DNA]</scope>
    <source>
        <strain evidence="1 2">NBRC 101262</strain>
        <plasmid evidence="1 2">pPP1</plasmid>
    </source>
</reference>
<geneLocation type="plasmid" evidence="1 2">
    <name>pPP1</name>
</geneLocation>
<proteinExistence type="predicted"/>